<dbReference type="AlphaFoldDB" id="A0A4Y4G5B5"/>
<evidence type="ECO:0000259" key="7">
    <source>
        <dbReference type="Pfam" id="PF00248"/>
    </source>
</evidence>
<evidence type="ECO:0000313" key="8">
    <source>
        <dbReference type="EMBL" id="NKY66455.1"/>
    </source>
</evidence>
<protein>
    <submittedName>
        <fullName evidence="9">2,5-diketo-D-gluconate reductase A</fullName>
    </submittedName>
    <submittedName>
        <fullName evidence="8">Aldo/keto reductase</fullName>
    </submittedName>
</protein>
<sequence>MNNSVKLNEQTEIPNLGFGVYQITDQNEAKQAVLDAIDQGYRLIDTAASYGNEHAVGEAIKASNVAREDLLITSKLWVDDTGYEATRQAIKDSLERLQLNYLDLFLIHQPYGDIFGSWRAMNEAKEAGLIKSIGVSNFSIAQITNLAEFSGVKPDINQIEVNPFNQNTEAVAYLKNYGVKVEAWAPFAEGKNELFTNEKLQKIADNHGKSIAQVVLHWIVQRGIVPVSKSTKPERMAQNLNVLNFELTNEEMATIAQLDTGESQFFSHEDPDMITWMAHRKVEK</sequence>
<feature type="site" description="Lowers pKa of active site Tyr" evidence="6">
    <location>
        <position position="75"/>
    </location>
</feature>
<dbReference type="GO" id="GO:0016616">
    <property type="term" value="F:oxidoreductase activity, acting on the CH-OH group of donors, NAD or NADP as acceptor"/>
    <property type="evidence" value="ECO:0007669"/>
    <property type="project" value="UniProtKB-ARBA"/>
</dbReference>
<dbReference type="PIRSF" id="PIRSF000097">
    <property type="entry name" value="AKR"/>
    <property type="match status" value="1"/>
</dbReference>
<keyword evidence="10" id="KW-1185">Reference proteome</keyword>
<keyword evidence="2" id="KW-0521">NADP</keyword>
<name>A0A4Y4G5B5_WEIHE</name>
<reference evidence="9 10" key="1">
    <citation type="submission" date="2016-08" db="EMBL/GenBank/DDBJ databases">
        <authorList>
            <person name="Varghese N."/>
            <person name="Submissions Spin"/>
        </authorList>
    </citation>
    <scope>NUCLEOTIDE SEQUENCE [LARGE SCALE GENOMIC DNA]</scope>
    <source>
        <strain evidence="9 10">R-53116</strain>
    </source>
</reference>
<dbReference type="PROSITE" id="PS00798">
    <property type="entry name" value="ALDOKETO_REDUCTASE_1"/>
    <property type="match status" value="1"/>
</dbReference>
<dbReference type="SUPFAM" id="SSF51430">
    <property type="entry name" value="NAD(P)-linked oxidoreductase"/>
    <property type="match status" value="1"/>
</dbReference>
<comment type="caution">
    <text evidence="8">The sequence shown here is derived from an EMBL/GenBank/DDBJ whole genome shotgun (WGS) entry which is preliminary data.</text>
</comment>
<proteinExistence type="inferred from homology"/>
<evidence type="ECO:0000313" key="11">
    <source>
        <dbReference type="Proteomes" id="UP000585749"/>
    </source>
</evidence>
<feature type="active site" description="Proton donor" evidence="4">
    <location>
        <position position="50"/>
    </location>
</feature>
<evidence type="ECO:0000313" key="10">
    <source>
        <dbReference type="Proteomes" id="UP000182448"/>
    </source>
</evidence>
<dbReference type="InterPro" id="IPR020471">
    <property type="entry name" value="AKR"/>
</dbReference>
<dbReference type="RefSeq" id="WP_074426674.1">
    <property type="nucleotide sequence ID" value="NZ_BJEG01000001.1"/>
</dbReference>
<dbReference type="Proteomes" id="UP000182448">
    <property type="component" value="Unassembled WGS sequence"/>
</dbReference>
<dbReference type="PANTHER" id="PTHR43827">
    <property type="entry name" value="2,5-DIKETO-D-GLUCONIC ACID REDUCTASE"/>
    <property type="match status" value="1"/>
</dbReference>
<dbReference type="FunFam" id="3.20.20.100:FF:000015">
    <property type="entry name" value="Oxidoreductase, aldo/keto reductase family"/>
    <property type="match status" value="1"/>
</dbReference>
<dbReference type="EMBL" id="JAAXPM010000001">
    <property type="protein sequence ID" value="NKY66455.1"/>
    <property type="molecule type" value="Genomic_DNA"/>
</dbReference>
<keyword evidence="3" id="KW-0560">Oxidoreductase</keyword>
<dbReference type="InterPro" id="IPR023210">
    <property type="entry name" value="NADP_OxRdtase_dom"/>
</dbReference>
<organism evidence="8 11">
    <name type="scientific">Weissella hellenica</name>
    <dbReference type="NCBI Taxonomy" id="46256"/>
    <lineage>
        <taxon>Bacteria</taxon>
        <taxon>Bacillati</taxon>
        <taxon>Bacillota</taxon>
        <taxon>Bacilli</taxon>
        <taxon>Lactobacillales</taxon>
        <taxon>Lactobacillaceae</taxon>
        <taxon>Weissella</taxon>
    </lineage>
</organism>
<evidence type="ECO:0000256" key="3">
    <source>
        <dbReference type="ARBA" id="ARBA00023002"/>
    </source>
</evidence>
<dbReference type="PANTHER" id="PTHR43827:SF3">
    <property type="entry name" value="NADP-DEPENDENT OXIDOREDUCTASE DOMAIN-CONTAINING PROTEIN"/>
    <property type="match status" value="1"/>
</dbReference>
<evidence type="ECO:0000313" key="9">
    <source>
        <dbReference type="EMBL" id="SCB73837.1"/>
    </source>
</evidence>
<evidence type="ECO:0000256" key="4">
    <source>
        <dbReference type="PIRSR" id="PIRSR000097-1"/>
    </source>
</evidence>
<dbReference type="InterPro" id="IPR036812">
    <property type="entry name" value="NAD(P)_OxRdtase_dom_sf"/>
</dbReference>
<reference evidence="8 11" key="2">
    <citation type="submission" date="2020-04" db="EMBL/GenBank/DDBJ databases">
        <title>MicrobeNet Type strains.</title>
        <authorList>
            <person name="Nicholson A.C."/>
        </authorList>
    </citation>
    <scope>NUCLEOTIDE SEQUENCE [LARGE SCALE GENOMIC DNA]</scope>
    <source>
        <strain evidence="8 11">CCUG 33494</strain>
    </source>
</reference>
<dbReference type="PRINTS" id="PR00069">
    <property type="entry name" value="ALDKETRDTASE"/>
</dbReference>
<dbReference type="EMBL" id="FMAW01000001">
    <property type="protein sequence ID" value="SCB73837.1"/>
    <property type="molecule type" value="Genomic_DNA"/>
</dbReference>
<evidence type="ECO:0000256" key="1">
    <source>
        <dbReference type="ARBA" id="ARBA00007905"/>
    </source>
</evidence>
<dbReference type="Proteomes" id="UP000585749">
    <property type="component" value="Unassembled WGS sequence"/>
</dbReference>
<dbReference type="CDD" id="cd19133">
    <property type="entry name" value="AKR_AKR5F1"/>
    <property type="match status" value="1"/>
</dbReference>
<comment type="similarity">
    <text evidence="1">Belongs to the aldo/keto reductase family.</text>
</comment>
<evidence type="ECO:0000256" key="2">
    <source>
        <dbReference type="ARBA" id="ARBA00022857"/>
    </source>
</evidence>
<feature type="binding site" evidence="5">
    <location>
        <position position="108"/>
    </location>
    <ligand>
        <name>substrate</name>
    </ligand>
</feature>
<dbReference type="Pfam" id="PF00248">
    <property type="entry name" value="Aldo_ket_red"/>
    <property type="match status" value="1"/>
</dbReference>
<accession>A0A4Y4G5B5</accession>
<dbReference type="PROSITE" id="PS00062">
    <property type="entry name" value="ALDOKETO_REDUCTASE_2"/>
    <property type="match status" value="1"/>
</dbReference>
<evidence type="ECO:0000256" key="5">
    <source>
        <dbReference type="PIRSR" id="PIRSR000097-2"/>
    </source>
</evidence>
<evidence type="ECO:0000256" key="6">
    <source>
        <dbReference type="PIRSR" id="PIRSR000097-3"/>
    </source>
</evidence>
<dbReference type="InterPro" id="IPR018170">
    <property type="entry name" value="Aldo/ket_reductase_CS"/>
</dbReference>
<feature type="domain" description="NADP-dependent oxidoreductase" evidence="7">
    <location>
        <begin position="16"/>
        <end position="259"/>
    </location>
</feature>
<dbReference type="OrthoDB" id="9804790at2"/>
<dbReference type="Gene3D" id="3.20.20.100">
    <property type="entry name" value="NADP-dependent oxidoreductase domain"/>
    <property type="match status" value="1"/>
</dbReference>
<gene>
    <name evidence="9" type="ORF">GA0061075_101137</name>
    <name evidence="8" type="ORF">HF960_01895</name>
</gene>